<organism evidence="2 3">
    <name type="scientific">Candidatus Chaera renei</name>
    <dbReference type="NCBI Taxonomy" id="2506947"/>
    <lineage>
        <taxon>Bacteria</taxon>
        <taxon>Candidatus Saccharimonadota</taxon>
        <taxon>Candidatus Saccharimonadia</taxon>
        <taxon>Candidatus Saccharimonadales</taxon>
        <taxon>Candidatus Saccharimonadaceae</taxon>
        <taxon>Candidatus Chaera</taxon>
    </lineage>
</organism>
<name>A0A4Q0AG24_9BACT</name>
<evidence type="ECO:0000313" key="2">
    <source>
        <dbReference type="EMBL" id="RWZ78095.1"/>
    </source>
</evidence>
<feature type="transmembrane region" description="Helical" evidence="1">
    <location>
        <begin position="141"/>
        <end position="166"/>
    </location>
</feature>
<proteinExistence type="predicted"/>
<keyword evidence="1" id="KW-0812">Transmembrane</keyword>
<feature type="transmembrane region" description="Helical" evidence="1">
    <location>
        <begin position="76"/>
        <end position="98"/>
    </location>
</feature>
<gene>
    <name evidence="2" type="ORF">EOT04_02995</name>
</gene>
<evidence type="ECO:0000256" key="1">
    <source>
        <dbReference type="SAM" id="Phobius"/>
    </source>
</evidence>
<comment type="caution">
    <text evidence="2">The sequence shown here is derived from an EMBL/GenBank/DDBJ whole genome shotgun (WGS) entry which is preliminary data.</text>
</comment>
<dbReference type="Proteomes" id="UP000289269">
    <property type="component" value="Unassembled WGS sequence"/>
</dbReference>
<dbReference type="AlphaFoldDB" id="A0A4Q0AG24"/>
<protein>
    <submittedName>
        <fullName evidence="2">Uncharacterized protein</fullName>
    </submittedName>
</protein>
<keyword evidence="3" id="KW-1185">Reference proteome</keyword>
<keyword evidence="1" id="KW-1133">Transmembrane helix</keyword>
<feature type="transmembrane region" description="Helical" evidence="1">
    <location>
        <begin position="35"/>
        <end position="56"/>
    </location>
</feature>
<evidence type="ECO:0000313" key="3">
    <source>
        <dbReference type="Proteomes" id="UP000289269"/>
    </source>
</evidence>
<reference evidence="2" key="1">
    <citation type="submission" date="2019-01" db="EMBL/GenBank/DDBJ databases">
        <title>Genomic signatures and co-occurrence patterns of the ultra-small Saccharimodia (Patescibacteria phylum) suggest a symbiotic lifestyle.</title>
        <authorList>
            <person name="Lemos L."/>
            <person name="Medeiros J."/>
            <person name="Andreote F."/>
            <person name="Fernandes G."/>
            <person name="Varani A."/>
            <person name="Oliveira G."/>
            <person name="Pylro V."/>
        </authorList>
    </citation>
    <scope>NUCLEOTIDE SEQUENCE [LARGE SCALE GENOMIC DNA]</scope>
    <source>
        <strain evidence="2">AMD01</strain>
    </source>
</reference>
<dbReference type="EMBL" id="SCKW01000035">
    <property type="protein sequence ID" value="RWZ78095.1"/>
    <property type="molecule type" value="Genomic_DNA"/>
</dbReference>
<feature type="transmembrane region" description="Helical" evidence="1">
    <location>
        <begin position="110"/>
        <end position="129"/>
    </location>
</feature>
<sequence length="169" mass="18769">MVKTKKTTRRVKRLFNSDLFATLTSLSYLGSLWRAAVAAAVYLSLILLNELYALYYGPQWGVNGGLLQQTFFFQSALTALLVVVWAVLVYDLLFVVICRRYPLNQRLDRLVLIGLEAVFAAVALLSVAFASASSPMNLDGFMFWFFALLLVVPPLRAVAGVSAVAARRR</sequence>
<accession>A0A4Q0AG24</accession>
<keyword evidence="1" id="KW-0472">Membrane</keyword>